<dbReference type="EMBL" id="VWNE01000013">
    <property type="protein sequence ID" value="KAA8483070.1"/>
    <property type="molecule type" value="Genomic_DNA"/>
</dbReference>
<reference evidence="1 2" key="1">
    <citation type="submission" date="2019-09" db="EMBL/GenBank/DDBJ databases">
        <title>Pararcticibacter amylolyticus gen. nov., sp. nov., isolated from a rottenly hemp rope, and reclassification of Pedobacter tournemirensis as Pararcticibacter tournemirensis comb. nov.</title>
        <authorList>
            <person name="Cai Y."/>
        </authorList>
    </citation>
    <scope>NUCLEOTIDE SEQUENCE [LARGE SCALE GENOMIC DNA]</scope>
    <source>
        <strain evidence="1 2">TF5-37.2-LB10</strain>
    </source>
</reference>
<evidence type="ECO:0000313" key="1">
    <source>
        <dbReference type="EMBL" id="KAA8483070.1"/>
    </source>
</evidence>
<evidence type="ECO:0000313" key="2">
    <source>
        <dbReference type="Proteomes" id="UP000322918"/>
    </source>
</evidence>
<sequence>MKLLKCAPLFVILLFFVYSCKKNKVEDPLGDLESKTYTEICLTNAMRYGETGCGMLTLLPGNKVSMLHMGDIISSGTYSVSGKTLKVQLSGSLSYEFIIRSSEELESKEGGNLWQVK</sequence>
<protein>
    <recommendedName>
        <fullName evidence="3">Lipoprotein</fullName>
    </recommendedName>
</protein>
<evidence type="ECO:0008006" key="3">
    <source>
        <dbReference type="Google" id="ProtNLM"/>
    </source>
</evidence>
<dbReference type="AlphaFoldDB" id="A0A5M9H8U3"/>
<name>A0A5M9H8U3_9SPHI</name>
<dbReference type="Proteomes" id="UP000322918">
    <property type="component" value="Unassembled WGS sequence"/>
</dbReference>
<gene>
    <name evidence="1" type="ORF">F1649_09645</name>
</gene>
<dbReference type="PROSITE" id="PS51257">
    <property type="entry name" value="PROKAR_LIPOPROTEIN"/>
    <property type="match status" value="1"/>
</dbReference>
<dbReference type="RefSeq" id="WP_141816031.1">
    <property type="nucleotide sequence ID" value="NZ_VFPL01000001.1"/>
</dbReference>
<comment type="caution">
    <text evidence="1">The sequence shown here is derived from an EMBL/GenBank/DDBJ whole genome shotgun (WGS) entry which is preliminary data.</text>
</comment>
<keyword evidence="2" id="KW-1185">Reference proteome</keyword>
<accession>A0A5M9H8U3</accession>
<organism evidence="1 2">
    <name type="scientific">Arcticibacter tournemirensis</name>
    <dbReference type="NCBI Taxonomy" id="699437"/>
    <lineage>
        <taxon>Bacteria</taxon>
        <taxon>Pseudomonadati</taxon>
        <taxon>Bacteroidota</taxon>
        <taxon>Sphingobacteriia</taxon>
        <taxon>Sphingobacteriales</taxon>
        <taxon>Sphingobacteriaceae</taxon>
        <taxon>Arcticibacter</taxon>
    </lineage>
</organism>
<proteinExistence type="predicted"/>